<evidence type="ECO:0000259" key="3">
    <source>
        <dbReference type="PROSITE" id="PS51140"/>
    </source>
</evidence>
<dbReference type="CDD" id="cd14279">
    <property type="entry name" value="CUE"/>
    <property type="match status" value="1"/>
</dbReference>
<dbReference type="SUPFAM" id="SSF160443">
    <property type="entry name" value="SMR domain-like"/>
    <property type="match status" value="1"/>
</dbReference>
<feature type="compositionally biased region" description="Acidic residues" evidence="1">
    <location>
        <begin position="753"/>
        <end position="764"/>
    </location>
</feature>
<name>A0A212F327_DANPL</name>
<evidence type="ECO:0000256" key="1">
    <source>
        <dbReference type="SAM" id="MobiDB-lite"/>
    </source>
</evidence>
<proteinExistence type="predicted"/>
<comment type="caution">
    <text evidence="4">The sequence shown here is derived from an EMBL/GenBank/DDBJ whole genome shotgun (WGS) entry which is preliminary data.</text>
</comment>
<dbReference type="InterPro" id="IPR013899">
    <property type="entry name" value="DUF1771"/>
</dbReference>
<dbReference type="InterPro" id="IPR027417">
    <property type="entry name" value="P-loop_NTPase"/>
</dbReference>
<dbReference type="Pfam" id="PF13671">
    <property type="entry name" value="AAA_33"/>
    <property type="match status" value="1"/>
</dbReference>
<dbReference type="InterPro" id="IPR036063">
    <property type="entry name" value="Smr_dom_sf"/>
</dbReference>
<feature type="region of interest" description="Disordered" evidence="1">
    <location>
        <begin position="349"/>
        <end position="370"/>
    </location>
</feature>
<feature type="compositionally biased region" description="Low complexity" evidence="1">
    <location>
        <begin position="389"/>
        <end position="404"/>
    </location>
</feature>
<dbReference type="SUPFAM" id="SSF52540">
    <property type="entry name" value="P-loop containing nucleoside triphosphate hydrolases"/>
    <property type="match status" value="1"/>
</dbReference>
<dbReference type="eggNOG" id="KOG2401">
    <property type="taxonomic scope" value="Eukaryota"/>
</dbReference>
<dbReference type="GO" id="GO:0005634">
    <property type="term" value="C:nucleus"/>
    <property type="evidence" value="ECO:0007669"/>
    <property type="project" value="TreeGrafter"/>
</dbReference>
<dbReference type="GO" id="GO:0004519">
    <property type="term" value="F:endonuclease activity"/>
    <property type="evidence" value="ECO:0007669"/>
    <property type="project" value="TreeGrafter"/>
</dbReference>
<evidence type="ECO:0000313" key="5">
    <source>
        <dbReference type="Proteomes" id="UP000007151"/>
    </source>
</evidence>
<evidence type="ECO:0008006" key="6">
    <source>
        <dbReference type="Google" id="ProtNLM"/>
    </source>
</evidence>
<dbReference type="GO" id="GO:0043130">
    <property type="term" value="F:ubiquitin binding"/>
    <property type="evidence" value="ECO:0007669"/>
    <property type="project" value="InterPro"/>
</dbReference>
<feature type="domain" description="CUE" evidence="3">
    <location>
        <begin position="939"/>
        <end position="986"/>
    </location>
</feature>
<dbReference type="STRING" id="278856.A0A212F327"/>
<dbReference type="SMART" id="SM01162">
    <property type="entry name" value="DUF1771"/>
    <property type="match status" value="1"/>
</dbReference>
<accession>A0A212F327</accession>
<dbReference type="InParanoid" id="A0A212F327"/>
<feature type="region of interest" description="Disordered" evidence="1">
    <location>
        <begin position="387"/>
        <end position="413"/>
    </location>
</feature>
<dbReference type="Gene3D" id="3.40.50.300">
    <property type="entry name" value="P-loop containing nucleotide triphosphate hydrolases"/>
    <property type="match status" value="1"/>
</dbReference>
<protein>
    <recommendedName>
        <fullName evidence="6">NEDD4-binding protein 2</fullName>
    </recommendedName>
</protein>
<evidence type="ECO:0000313" key="4">
    <source>
        <dbReference type="EMBL" id="OWR48136.1"/>
    </source>
</evidence>
<dbReference type="PANTHER" id="PTHR46535:SF1">
    <property type="entry name" value="NEDD4-BINDING PROTEIN 2"/>
    <property type="match status" value="1"/>
</dbReference>
<dbReference type="InterPro" id="IPR002625">
    <property type="entry name" value="Smr_dom"/>
</dbReference>
<dbReference type="EMBL" id="AGBW02010636">
    <property type="protein sequence ID" value="OWR48136.1"/>
    <property type="molecule type" value="Genomic_DNA"/>
</dbReference>
<dbReference type="KEGG" id="dpl:KGM_212297"/>
<reference evidence="4 5" key="1">
    <citation type="journal article" date="2011" name="Cell">
        <title>The monarch butterfly genome yields insights into long-distance migration.</title>
        <authorList>
            <person name="Zhan S."/>
            <person name="Merlin C."/>
            <person name="Boore J.L."/>
            <person name="Reppert S.M."/>
        </authorList>
    </citation>
    <scope>NUCLEOTIDE SEQUENCE [LARGE SCALE GENOMIC DNA]</scope>
    <source>
        <strain evidence="4">F-2</strain>
    </source>
</reference>
<dbReference type="InterPro" id="IPR003892">
    <property type="entry name" value="CUE"/>
</dbReference>
<sequence>MEEKDKETDYNNVVDKLLETFGEILSRDVMLAIVESYEGDLNESANAVMNISMDGNCRNPSNSGNVLRPNNMYSFRPKNPYVNHPGIRQPHMSHFYPPNGLFAQIGNPHNVPQRPMSYAAAYHQMSHQMINQPVRPTSKSDNKNQSIKPVPKSDQRNDFTKNTPSPDLQNIYKHHENGHRTLIILRGAPGSGKTYLARKIIDTLYNKRNNNYYMHIFSTDQYFTRKGVYEYCRNRLSEAHEWNQKRAHGAMKQGVSPVIIDNTNTEIWEMKPYVDSGVKFGYIIEVLEPDTPWARKAQTLCKKNSHNVPFANIKRMLENLEHNPTGPSLLHHYSLQYEPTMTPPILRSLPPFNERSPEELGSTNNRPKYVANENIKNVRTNNYNHQIKQQSPNASSSQQSISASVNNTKTNKSAENPFLNALHVNNPVNDNTDDVQKILETFEKVEIEWESGEQWEAESARREENLECQGAKALDAKPQRKHKAVNIENTDNALKGNLTNCQDWTKIGMFLPPWSDENENKNVQDVESSIPLVEKRSNFTCFEIGDTNISHAKNLYKIVSAKPRDINEFHLPITSNKIPDQWMLDKSTSTHDNQMLSPIKRCKNEEEHFKLFSRLFKNVDVDILRDIFDKCCGDINWAVDIVLDDMASENVNNIMANINTPIHDIDMPELDCDCLSAYNIIPERLEAILPENQMPNQTDTQYTVNFKKNKKECTVSEASIELKKQIEGNFVIPDNHYSERCLKIRKLRRGEVDTQETFDSEDNTNNEPSTSAETSRTTDQNSAYFDNNLPSTSKTDSVVPEISDSASCVSSDEDEEKTVNICLGREFVTKLDEIYGGQTAECLSFINPTVNIPMSLLSIINALWIESLTDQLQEDSKQSQIMMEQDAELARLLAAKEEELSRLGQEPEVPDFKEIMDMDYALSIYQRDVLEWRNNLPDDLAAKLSREKLYNLFPSVSPDVLSELLAAHDNNFHLTVEVLLTSTGQTDILQAKNGVNKFIVQKEMERHEKLLQEERKALSEVEWPLLPKNEKVDMSTVQHFRNCADKHLRIRNDNYNKASEYFRRGMTQVSTYYLELANFHKTRFEHSNSMAVASLIQVHAANSSNNATLDLHYLRVREAKEALDLFLDTHIQKLKELQTRSSVRCHDLFFITGRGAHSQGEPKLKPAVQKRLLERGLNFIIHNPGLLISSVRSDNKLTCEISSAGQDGPPQDP</sequence>
<dbReference type="Proteomes" id="UP000007151">
    <property type="component" value="Unassembled WGS sequence"/>
</dbReference>
<evidence type="ECO:0000259" key="2">
    <source>
        <dbReference type="PROSITE" id="PS50828"/>
    </source>
</evidence>
<dbReference type="SMART" id="SM00463">
    <property type="entry name" value="SMR"/>
    <property type="match status" value="1"/>
</dbReference>
<dbReference type="FunCoup" id="A0A212F327">
    <property type="interactions" value="14"/>
</dbReference>
<dbReference type="AlphaFoldDB" id="A0A212F327"/>
<feature type="region of interest" description="Disordered" evidence="1">
    <location>
        <begin position="753"/>
        <end position="798"/>
    </location>
</feature>
<dbReference type="PROSITE" id="PS51140">
    <property type="entry name" value="CUE"/>
    <property type="match status" value="1"/>
</dbReference>
<gene>
    <name evidence="4" type="ORF">KGM_212297</name>
</gene>
<dbReference type="Gene3D" id="3.30.1370.110">
    <property type="match status" value="1"/>
</dbReference>
<feature type="compositionally biased region" description="Polar residues" evidence="1">
    <location>
        <begin position="765"/>
        <end position="796"/>
    </location>
</feature>
<organism evidence="4 5">
    <name type="scientific">Danaus plexippus plexippus</name>
    <dbReference type="NCBI Taxonomy" id="278856"/>
    <lineage>
        <taxon>Eukaryota</taxon>
        <taxon>Metazoa</taxon>
        <taxon>Ecdysozoa</taxon>
        <taxon>Arthropoda</taxon>
        <taxon>Hexapoda</taxon>
        <taxon>Insecta</taxon>
        <taxon>Pterygota</taxon>
        <taxon>Neoptera</taxon>
        <taxon>Endopterygota</taxon>
        <taxon>Lepidoptera</taxon>
        <taxon>Glossata</taxon>
        <taxon>Ditrysia</taxon>
        <taxon>Papilionoidea</taxon>
        <taxon>Nymphalidae</taxon>
        <taxon>Danainae</taxon>
        <taxon>Danaini</taxon>
        <taxon>Danaina</taxon>
        <taxon>Danaus</taxon>
        <taxon>Danaus</taxon>
    </lineage>
</organism>
<feature type="domain" description="Smr" evidence="2">
    <location>
        <begin position="1109"/>
        <end position="1192"/>
    </location>
</feature>
<keyword evidence="5" id="KW-1185">Reference proteome</keyword>
<dbReference type="InterPro" id="IPR052772">
    <property type="entry name" value="Endo/PolyKinase_Domain-Protein"/>
</dbReference>
<dbReference type="PROSITE" id="PS50828">
    <property type="entry name" value="SMR"/>
    <property type="match status" value="1"/>
</dbReference>
<dbReference type="PANTHER" id="PTHR46535">
    <property type="entry name" value="NEDD4-BINDING PROTEIN 2"/>
    <property type="match status" value="1"/>
</dbReference>
<feature type="region of interest" description="Disordered" evidence="1">
    <location>
        <begin position="133"/>
        <end position="170"/>
    </location>
</feature>
<feature type="compositionally biased region" description="Polar residues" evidence="1">
    <location>
        <begin position="133"/>
        <end position="147"/>
    </location>
</feature>